<dbReference type="OrthoDB" id="74314at2759"/>
<dbReference type="RefSeq" id="XP_012896214.1">
    <property type="nucleotide sequence ID" value="XM_013040760.1"/>
</dbReference>
<evidence type="ECO:0000313" key="2">
    <source>
        <dbReference type="EMBL" id="CBK22166.2"/>
    </source>
</evidence>
<feature type="domain" description="uDENN" evidence="1">
    <location>
        <begin position="11"/>
        <end position="93"/>
    </location>
</feature>
<dbReference type="Gene3D" id="3.30.450.200">
    <property type="match status" value="1"/>
</dbReference>
<accession>D8M277</accession>
<dbReference type="EMBL" id="FN668647">
    <property type="protein sequence ID" value="CBK22166.2"/>
    <property type="molecule type" value="Genomic_DNA"/>
</dbReference>
<sequence>MGKKSPVEDSGNSLFYAYVEVSMKKDAKGAIVPYVSREYPENSTKALPGDLPYFMTPDFNEIKPMSVYEPQEYTVVLTGDSGERLYGFCRRYLPEGIGGRYDVGERLPQVICYVSLQ</sequence>
<reference evidence="2" key="1">
    <citation type="submission" date="2010-02" db="EMBL/GenBank/DDBJ databases">
        <title>Sequencing and annotation of the Blastocystis hominis genome.</title>
        <authorList>
            <person name="Wincker P."/>
        </authorList>
    </citation>
    <scope>NUCLEOTIDE SEQUENCE</scope>
    <source>
        <strain evidence="2">Singapore isolate B</strain>
    </source>
</reference>
<name>D8M277_BLAHO</name>
<dbReference type="GeneID" id="24923190"/>
<protein>
    <recommendedName>
        <fullName evidence="1">uDENN domain-containing protein</fullName>
    </recommendedName>
</protein>
<dbReference type="Pfam" id="PF03456">
    <property type="entry name" value="uDENN"/>
    <property type="match status" value="1"/>
</dbReference>
<dbReference type="InParanoid" id="D8M277"/>
<organism evidence="2">
    <name type="scientific">Blastocystis hominis</name>
    <dbReference type="NCBI Taxonomy" id="12968"/>
    <lineage>
        <taxon>Eukaryota</taxon>
        <taxon>Sar</taxon>
        <taxon>Stramenopiles</taxon>
        <taxon>Bigyra</taxon>
        <taxon>Opalozoa</taxon>
        <taxon>Opalinata</taxon>
        <taxon>Blastocystidae</taxon>
        <taxon>Blastocystis</taxon>
    </lineage>
</organism>
<proteinExistence type="predicted"/>
<keyword evidence="3" id="KW-1185">Reference proteome</keyword>
<dbReference type="InterPro" id="IPR005113">
    <property type="entry name" value="uDENN_dom"/>
</dbReference>
<dbReference type="AlphaFoldDB" id="D8M277"/>
<evidence type="ECO:0000259" key="1">
    <source>
        <dbReference type="SMART" id="SM00800"/>
    </source>
</evidence>
<gene>
    <name evidence="2" type="ORF">GSBLH_T00007066001</name>
</gene>
<evidence type="ECO:0000313" key="3">
    <source>
        <dbReference type="Proteomes" id="UP000008312"/>
    </source>
</evidence>
<dbReference type="SMART" id="SM00800">
    <property type="entry name" value="uDENN"/>
    <property type="match status" value="1"/>
</dbReference>
<dbReference type="Proteomes" id="UP000008312">
    <property type="component" value="Unassembled WGS sequence"/>
</dbReference>